<dbReference type="Pfam" id="PF13006">
    <property type="entry name" value="Nterm_IS4"/>
    <property type="match status" value="1"/>
</dbReference>
<organism evidence="3 4">
    <name type="scientific">Oleiphilus messinensis</name>
    <dbReference type="NCBI Taxonomy" id="141451"/>
    <lineage>
        <taxon>Bacteria</taxon>
        <taxon>Pseudomonadati</taxon>
        <taxon>Pseudomonadota</taxon>
        <taxon>Gammaproteobacteria</taxon>
        <taxon>Oceanospirillales</taxon>
        <taxon>Oleiphilaceae</taxon>
        <taxon>Oleiphilus</taxon>
    </lineage>
</organism>
<dbReference type="AlphaFoldDB" id="A0A1Y0I5T7"/>
<dbReference type="NCBIfam" id="NF033592">
    <property type="entry name" value="transpos_IS4_1"/>
    <property type="match status" value="1"/>
</dbReference>
<sequence length="452" mass="51799">MMLPSSDFFMDFQQDLLDLSNLFNFSDVSSFTQNIPIEWVESALRLSASATIRRRRLPSDQVLWLVLGMAMFRNEPVHEVARRLNVCAQGLASDNLLARSGVTNARKRLGSEPVEWLFRQTGTHWGHERYPEDEWNGLRVMAVDGALFRTQDTPELREHFGSGNTSSKRQTPFPMLRLVALMNVRSHIMIDAQISPYRRGEIPLAESFLSSIPDNSVTLFDKGFWSANLMLTLTQQDVDRHWMIPERKGLVHEVIKTYSDGDELIQMKVSPQARKKNPDLPETWQVRRVTYQIKSGTKSVMTSLPVERFSAAQVSELYKERWEIELGFRDIKSAMQNNAITLRSKKTDLVYQELWGLLLCYNIIRREASMAAVSFDRVPSEIRFKPVCDYIAVQLIVMAAANPISGTGRRLSELRSGIGSLFLERRPRPTTPRTVKISKTRYPVDRYAAPLK</sequence>
<dbReference type="GO" id="GO:0004803">
    <property type="term" value="F:transposase activity"/>
    <property type="evidence" value="ECO:0007669"/>
    <property type="project" value="InterPro"/>
</dbReference>
<evidence type="ECO:0000313" key="4">
    <source>
        <dbReference type="Proteomes" id="UP000196027"/>
    </source>
</evidence>
<feature type="domain" description="Transposase IS4 N-terminal" evidence="2">
    <location>
        <begin position="27"/>
        <end position="119"/>
    </location>
</feature>
<proteinExistence type="predicted"/>
<accession>A0A1Y0I5T7</accession>
<dbReference type="PANTHER" id="PTHR37529:SF1">
    <property type="entry name" value="TRANSPOSASE INSG FOR INSERTION SEQUENCE ELEMENT IS4-RELATED"/>
    <property type="match status" value="1"/>
</dbReference>
<dbReference type="InterPro" id="IPR047952">
    <property type="entry name" value="Transpos_IS4"/>
</dbReference>
<dbReference type="Pfam" id="PF01609">
    <property type="entry name" value="DDE_Tnp_1"/>
    <property type="match status" value="1"/>
</dbReference>
<feature type="domain" description="Transposase IS4-like" evidence="1">
    <location>
        <begin position="136"/>
        <end position="363"/>
    </location>
</feature>
<dbReference type="GO" id="GO:0003677">
    <property type="term" value="F:DNA binding"/>
    <property type="evidence" value="ECO:0007669"/>
    <property type="project" value="InterPro"/>
</dbReference>
<dbReference type="InterPro" id="IPR012337">
    <property type="entry name" value="RNaseH-like_sf"/>
</dbReference>
<protein>
    <submittedName>
        <fullName evidence="3">IS4 family transposase</fullName>
    </submittedName>
</protein>
<dbReference type="EMBL" id="CP021425">
    <property type="protein sequence ID" value="ARU54804.1"/>
    <property type="molecule type" value="Genomic_DNA"/>
</dbReference>
<dbReference type="Proteomes" id="UP000196027">
    <property type="component" value="Chromosome"/>
</dbReference>
<keyword evidence="4" id="KW-1185">Reference proteome</keyword>
<name>A0A1Y0I5T7_9GAMM</name>
<dbReference type="GO" id="GO:0006313">
    <property type="term" value="P:DNA transposition"/>
    <property type="evidence" value="ECO:0007669"/>
    <property type="project" value="InterPro"/>
</dbReference>
<dbReference type="SUPFAM" id="SSF53098">
    <property type="entry name" value="Ribonuclease H-like"/>
    <property type="match status" value="1"/>
</dbReference>
<dbReference type="InterPro" id="IPR002559">
    <property type="entry name" value="Transposase_11"/>
</dbReference>
<evidence type="ECO:0000259" key="2">
    <source>
        <dbReference type="Pfam" id="PF13006"/>
    </source>
</evidence>
<dbReference type="KEGG" id="ome:OLMES_0712"/>
<dbReference type="InterPro" id="IPR024473">
    <property type="entry name" value="Transposases_IS4_N"/>
</dbReference>
<evidence type="ECO:0000313" key="3">
    <source>
        <dbReference type="EMBL" id="ARU54804.1"/>
    </source>
</evidence>
<dbReference type="PANTHER" id="PTHR37529">
    <property type="entry name" value="TRANSPOSASE INSG FOR INSERTION SEQUENCE ELEMENT IS4-RELATED"/>
    <property type="match status" value="1"/>
</dbReference>
<reference evidence="3 4" key="1">
    <citation type="submission" date="2017-05" db="EMBL/GenBank/DDBJ databases">
        <title>Genomic insights into alkan degradation activity of Oleiphilus messinensis.</title>
        <authorList>
            <person name="Kozyavkin S.A."/>
            <person name="Slesarev A.I."/>
            <person name="Golyshin P.N."/>
            <person name="Korzhenkov A."/>
            <person name="Golyshina O.N."/>
            <person name="Toshchakov S.V."/>
        </authorList>
    </citation>
    <scope>NUCLEOTIDE SEQUENCE [LARGE SCALE GENOMIC DNA]</scope>
    <source>
        <strain evidence="3 4">ME102</strain>
    </source>
</reference>
<gene>
    <name evidence="3" type="ORF">OLMES_0712</name>
</gene>
<evidence type="ECO:0000259" key="1">
    <source>
        <dbReference type="Pfam" id="PF01609"/>
    </source>
</evidence>